<dbReference type="GO" id="GO:0009245">
    <property type="term" value="P:lipid A biosynthetic process"/>
    <property type="evidence" value="ECO:0007669"/>
    <property type="project" value="TreeGrafter"/>
</dbReference>
<reference evidence="8" key="1">
    <citation type="journal article" date="2020" name="mSystems">
        <title>Genome- and Community-Level Interaction Insights into Carbon Utilization and Element Cycling Functions of Hydrothermarchaeota in Hydrothermal Sediment.</title>
        <authorList>
            <person name="Zhou Z."/>
            <person name="Liu Y."/>
            <person name="Xu W."/>
            <person name="Pan J."/>
            <person name="Luo Z.H."/>
            <person name="Li M."/>
        </authorList>
    </citation>
    <scope>NUCLEOTIDE SEQUENCE [LARGE SCALE GENOMIC DNA]</scope>
    <source>
        <strain evidence="8">HyVt-577</strain>
    </source>
</reference>
<dbReference type="Pfam" id="PF00149">
    <property type="entry name" value="Metallophos"/>
    <property type="match status" value="1"/>
</dbReference>
<evidence type="ECO:0000256" key="2">
    <source>
        <dbReference type="ARBA" id="ARBA00022519"/>
    </source>
</evidence>
<evidence type="ECO:0000259" key="7">
    <source>
        <dbReference type="Pfam" id="PF00149"/>
    </source>
</evidence>
<dbReference type="EMBL" id="DRQG01000115">
    <property type="protein sequence ID" value="HGY56549.1"/>
    <property type="molecule type" value="Genomic_DNA"/>
</dbReference>
<protein>
    <submittedName>
        <fullName evidence="8">UDP-2,3-diacylglucosamine diphosphatase</fullName>
    </submittedName>
</protein>
<keyword evidence="2" id="KW-0997">Cell inner membrane</keyword>
<keyword evidence="5" id="KW-0472">Membrane</keyword>
<keyword evidence="3" id="KW-0479">Metal-binding</keyword>
<evidence type="ECO:0000256" key="1">
    <source>
        <dbReference type="ARBA" id="ARBA00022475"/>
    </source>
</evidence>
<keyword evidence="4" id="KW-0378">Hydrolase</keyword>
<evidence type="ECO:0000256" key="6">
    <source>
        <dbReference type="ARBA" id="ARBA00023211"/>
    </source>
</evidence>
<dbReference type="Gene3D" id="3.60.21.10">
    <property type="match status" value="1"/>
</dbReference>
<evidence type="ECO:0000256" key="5">
    <source>
        <dbReference type="ARBA" id="ARBA00023136"/>
    </source>
</evidence>
<evidence type="ECO:0000256" key="4">
    <source>
        <dbReference type="ARBA" id="ARBA00022801"/>
    </source>
</evidence>
<dbReference type="AlphaFoldDB" id="A0A7V4U2D7"/>
<dbReference type="InterPro" id="IPR004843">
    <property type="entry name" value="Calcineurin-like_PHP"/>
</dbReference>
<name>A0A7V4U2D7_CALAY</name>
<gene>
    <name evidence="8" type="ORF">ENK44_12645</name>
</gene>
<dbReference type="InterPro" id="IPR043461">
    <property type="entry name" value="LpxH-like"/>
</dbReference>
<dbReference type="PANTHER" id="PTHR34990:SF1">
    <property type="entry name" value="UDP-2,3-DIACYLGLUCOSAMINE HYDROLASE"/>
    <property type="match status" value="1"/>
</dbReference>
<evidence type="ECO:0000256" key="3">
    <source>
        <dbReference type="ARBA" id="ARBA00022723"/>
    </source>
</evidence>
<dbReference type="CDD" id="cd07398">
    <property type="entry name" value="MPP_YbbF-LpxH"/>
    <property type="match status" value="1"/>
</dbReference>
<organism evidence="8">
    <name type="scientific">Caldithrix abyssi</name>
    <dbReference type="NCBI Taxonomy" id="187145"/>
    <lineage>
        <taxon>Bacteria</taxon>
        <taxon>Pseudomonadati</taxon>
        <taxon>Calditrichota</taxon>
        <taxon>Calditrichia</taxon>
        <taxon>Calditrichales</taxon>
        <taxon>Calditrichaceae</taxon>
        <taxon>Caldithrix</taxon>
    </lineage>
</organism>
<dbReference type="Proteomes" id="UP000885779">
    <property type="component" value="Unassembled WGS sequence"/>
</dbReference>
<comment type="caution">
    <text evidence="8">The sequence shown here is derived from an EMBL/GenBank/DDBJ whole genome shotgun (WGS) entry which is preliminary data.</text>
</comment>
<keyword evidence="6" id="KW-0464">Manganese</keyword>
<accession>A0A7V4U2D7</accession>
<dbReference type="GO" id="GO:0016020">
    <property type="term" value="C:membrane"/>
    <property type="evidence" value="ECO:0007669"/>
    <property type="project" value="GOC"/>
</dbReference>
<evidence type="ECO:0000313" key="8">
    <source>
        <dbReference type="EMBL" id="HGY56549.1"/>
    </source>
</evidence>
<dbReference type="GO" id="GO:0008758">
    <property type="term" value="F:UDP-2,3-diacylglucosamine hydrolase activity"/>
    <property type="evidence" value="ECO:0007669"/>
    <property type="project" value="TreeGrafter"/>
</dbReference>
<dbReference type="PANTHER" id="PTHR34990">
    <property type="entry name" value="UDP-2,3-DIACYLGLUCOSAMINE HYDROLASE-RELATED"/>
    <property type="match status" value="1"/>
</dbReference>
<dbReference type="GO" id="GO:0046872">
    <property type="term" value="F:metal ion binding"/>
    <property type="evidence" value="ECO:0007669"/>
    <property type="project" value="UniProtKB-KW"/>
</dbReference>
<dbReference type="InterPro" id="IPR029052">
    <property type="entry name" value="Metallo-depent_PP-like"/>
</dbReference>
<keyword evidence="1" id="KW-1003">Cell membrane</keyword>
<feature type="domain" description="Calcineurin-like phosphoesterase" evidence="7">
    <location>
        <begin position="11"/>
        <end position="209"/>
    </location>
</feature>
<sequence>MQDMGMTHAFFISDLHIGEPEPDNAAQKQEIILSFLKNVALNGTHLFIVGDLFDFWYEYKWVIPKKHFPYLHQLRLLVEAGVEVHYLAGNHDFYLGEFFKKYIGIQTWPDEYEFELAGKKFFLYHGDGVAKRDKGYRFMKKIFRNPVSIWFYRWIHPDWGIPFARFVSGSSRKYTNQIDMRDEPDYIAFAEKQFERGVDYVLMGHRHNPLKHKKDGRIYINLGDWIEKFTYAEFDGKELELKQYEQTV</sequence>
<dbReference type="SUPFAM" id="SSF56300">
    <property type="entry name" value="Metallo-dependent phosphatases"/>
    <property type="match status" value="1"/>
</dbReference>
<proteinExistence type="predicted"/>